<protein>
    <submittedName>
        <fullName evidence="7">RagB/SusD family nutrient uptake outer membrane protein</fullName>
    </submittedName>
</protein>
<reference evidence="7 8" key="1">
    <citation type="submission" date="2018-11" db="EMBL/GenBank/DDBJ databases">
        <title>Chitinophaga lutea sp.nov., isolate from arsenic contaminated soil.</title>
        <authorList>
            <person name="Zong Y."/>
        </authorList>
    </citation>
    <scope>NUCLEOTIDE SEQUENCE [LARGE SCALE GENOMIC DNA]</scope>
    <source>
        <strain evidence="7 8">ZY74</strain>
    </source>
</reference>
<dbReference type="GO" id="GO:0009279">
    <property type="term" value="C:cell outer membrane"/>
    <property type="evidence" value="ECO:0007669"/>
    <property type="project" value="UniProtKB-SubCell"/>
</dbReference>
<comment type="subcellular location">
    <subcellularLocation>
        <location evidence="1">Cell outer membrane</location>
    </subcellularLocation>
</comment>
<feature type="domain" description="RagB/SusD" evidence="6">
    <location>
        <begin position="287"/>
        <end position="581"/>
    </location>
</feature>
<dbReference type="Proteomes" id="UP000278351">
    <property type="component" value="Unassembled WGS sequence"/>
</dbReference>
<organism evidence="7 8">
    <name type="scientific">Chitinophaga lutea</name>
    <dbReference type="NCBI Taxonomy" id="2488634"/>
    <lineage>
        <taxon>Bacteria</taxon>
        <taxon>Pseudomonadati</taxon>
        <taxon>Bacteroidota</taxon>
        <taxon>Chitinophagia</taxon>
        <taxon>Chitinophagales</taxon>
        <taxon>Chitinophagaceae</taxon>
        <taxon>Chitinophaga</taxon>
    </lineage>
</organism>
<dbReference type="InterPro" id="IPR041662">
    <property type="entry name" value="SusD-like_2"/>
</dbReference>
<keyword evidence="5" id="KW-0998">Cell outer membrane</keyword>
<comment type="similarity">
    <text evidence="2">Belongs to the SusD family.</text>
</comment>
<evidence type="ECO:0000256" key="4">
    <source>
        <dbReference type="ARBA" id="ARBA00023136"/>
    </source>
</evidence>
<sequence>MKKYISIALLAGGSLFAGCSKFMDRKPVSDIAPDQFFNNEKELRVYLNSFYSAFPSAEGVYNEDIDNIVKSSMGDNITGKRTVPVTGGNWSWGELRKINFFLENYNRVMPEQQAAKFAAVAKFFRAYFYFDKVQRFGDVPWYSTTVQQKDEAALKKARDKRTLIVDSILADIDYAIAKIDNEVPSTEMVTKFTALALKSRICLFEGTFRKYHPEMNLPGWEALLQKSVEASEALIASGKYKIYTSTPSKAYLELFASIAPIKDEIILARNFSNELQVWHNVNYYTITSSYGKPGLEKQLVNSYLMADGSRFTDISRYDTITFYNETQNRDPRLSQTIRTPGYSRIGTTNKLPPDFGASVTGYQLIKFVTDLSFDSFNRSINSMPVFRYAEVLLNLAEAKAELGAITQADLDKTIKPLRDRVGMPNMNLAAANATPDPYLAAQYPNLSGANKGVILEIRRERRVELVMESYRWNDLMRWKEGKAMLRQFKGMYFPGIGQYDLDRNGKIDVHIYEGTKPSPAVSGVQYFKLGTEIDLENGAAGGNVIINRNITKVFDETRDYLQPIPIQERLLNPNLTQNPNWNDGL</sequence>
<evidence type="ECO:0000259" key="6">
    <source>
        <dbReference type="Pfam" id="PF07980"/>
    </source>
</evidence>
<evidence type="ECO:0000313" key="7">
    <source>
        <dbReference type="EMBL" id="RPE05869.1"/>
    </source>
</evidence>
<evidence type="ECO:0000256" key="1">
    <source>
        <dbReference type="ARBA" id="ARBA00004442"/>
    </source>
</evidence>
<keyword evidence="8" id="KW-1185">Reference proteome</keyword>
<keyword evidence="3" id="KW-0732">Signal</keyword>
<comment type="caution">
    <text evidence="7">The sequence shown here is derived from an EMBL/GenBank/DDBJ whole genome shotgun (WGS) entry which is preliminary data.</text>
</comment>
<dbReference type="OrthoDB" id="5694214at2"/>
<dbReference type="InterPro" id="IPR011990">
    <property type="entry name" value="TPR-like_helical_dom_sf"/>
</dbReference>
<evidence type="ECO:0000256" key="5">
    <source>
        <dbReference type="ARBA" id="ARBA00023237"/>
    </source>
</evidence>
<dbReference type="AlphaFoldDB" id="A0A3N4PH45"/>
<dbReference type="RefSeq" id="WP_123849522.1">
    <property type="nucleotide sequence ID" value="NZ_RPDH01000003.1"/>
</dbReference>
<dbReference type="Pfam" id="PF12771">
    <property type="entry name" value="SusD-like_2"/>
    <property type="match status" value="1"/>
</dbReference>
<evidence type="ECO:0000313" key="8">
    <source>
        <dbReference type="Proteomes" id="UP000278351"/>
    </source>
</evidence>
<accession>A0A3N4PH45</accession>
<dbReference type="Pfam" id="PF07980">
    <property type="entry name" value="SusD_RagB"/>
    <property type="match status" value="1"/>
</dbReference>
<keyword evidence="4" id="KW-0472">Membrane</keyword>
<dbReference type="EMBL" id="RPDH01000003">
    <property type="protein sequence ID" value="RPE05869.1"/>
    <property type="molecule type" value="Genomic_DNA"/>
</dbReference>
<name>A0A3N4PH45_9BACT</name>
<evidence type="ECO:0000256" key="2">
    <source>
        <dbReference type="ARBA" id="ARBA00006275"/>
    </source>
</evidence>
<dbReference type="Gene3D" id="1.25.40.390">
    <property type="match status" value="1"/>
</dbReference>
<gene>
    <name evidence="7" type="ORF">EGT74_26265</name>
</gene>
<dbReference type="PROSITE" id="PS51257">
    <property type="entry name" value="PROKAR_LIPOPROTEIN"/>
    <property type="match status" value="1"/>
</dbReference>
<proteinExistence type="inferred from homology"/>
<evidence type="ECO:0000256" key="3">
    <source>
        <dbReference type="ARBA" id="ARBA00022729"/>
    </source>
</evidence>
<dbReference type="InterPro" id="IPR012944">
    <property type="entry name" value="SusD_RagB_dom"/>
</dbReference>
<dbReference type="SUPFAM" id="SSF48452">
    <property type="entry name" value="TPR-like"/>
    <property type="match status" value="1"/>
</dbReference>